<evidence type="ECO:0000256" key="1">
    <source>
        <dbReference type="ARBA" id="ARBA00001942"/>
    </source>
</evidence>
<keyword evidence="6" id="KW-0479">Metal-binding</keyword>
<dbReference type="Gene3D" id="2.20.25.90">
    <property type="entry name" value="ADC-like domains"/>
    <property type="match status" value="1"/>
</dbReference>
<keyword evidence="9" id="KW-0411">Iron-sulfur</keyword>
<name>A0A1Y6IS10_9VIBR</name>
<evidence type="ECO:0000256" key="9">
    <source>
        <dbReference type="ARBA" id="ARBA00023014"/>
    </source>
</evidence>
<dbReference type="EMBL" id="JAWRCO010000001">
    <property type="protein sequence ID" value="MDW6004348.1"/>
    <property type="molecule type" value="Genomic_DNA"/>
</dbReference>
<dbReference type="GO" id="GO:0051539">
    <property type="term" value="F:4 iron, 4 sulfur cluster binding"/>
    <property type="evidence" value="ECO:0007669"/>
    <property type="project" value="UniProtKB-KW"/>
</dbReference>
<dbReference type="GO" id="GO:1990204">
    <property type="term" value="C:oxidoreductase complex"/>
    <property type="evidence" value="ECO:0007669"/>
    <property type="project" value="UniProtKB-ARBA"/>
</dbReference>
<dbReference type="EMBL" id="FXXI01000001">
    <property type="protein sequence ID" value="SMR98853.1"/>
    <property type="molecule type" value="Genomic_DNA"/>
</dbReference>
<dbReference type="Pfam" id="PF01568">
    <property type="entry name" value="Molydop_binding"/>
    <property type="match status" value="1"/>
</dbReference>
<dbReference type="InterPro" id="IPR041957">
    <property type="entry name" value="CT_Nitrate-R-NapA-like"/>
</dbReference>
<accession>A0A1Y6IS10</accession>
<dbReference type="PANTHER" id="PTHR43105:SF9">
    <property type="entry name" value="NADPH-FE(3+) OXIDOREDUCTASE SUBUNIT ALPHA"/>
    <property type="match status" value="1"/>
</dbReference>
<evidence type="ECO:0000259" key="11">
    <source>
        <dbReference type="SMART" id="SM00926"/>
    </source>
</evidence>
<dbReference type="GO" id="GO:0016491">
    <property type="term" value="F:oxidoreductase activity"/>
    <property type="evidence" value="ECO:0007669"/>
    <property type="project" value="UniProtKB-KW"/>
</dbReference>
<evidence type="ECO:0000313" key="13">
    <source>
        <dbReference type="EMBL" id="SMR98853.1"/>
    </source>
</evidence>
<dbReference type="InterPro" id="IPR006657">
    <property type="entry name" value="MoPterin_dinucl-bd_dom"/>
</dbReference>
<dbReference type="Pfam" id="PF04879">
    <property type="entry name" value="Molybdop_Fe4S4"/>
    <property type="match status" value="1"/>
</dbReference>
<comment type="cofactor">
    <cofactor evidence="2">
        <name>[4Fe-4S] cluster</name>
        <dbReference type="ChEBI" id="CHEBI:49883"/>
    </cofactor>
</comment>
<dbReference type="GO" id="GO:0042128">
    <property type="term" value="P:nitrate assimilation"/>
    <property type="evidence" value="ECO:0007669"/>
    <property type="project" value="UniProtKB-KW"/>
</dbReference>
<dbReference type="CDD" id="cd02754">
    <property type="entry name" value="MopB_Nitrate-R-NapA-like"/>
    <property type="match status" value="1"/>
</dbReference>
<reference evidence="12 15" key="2">
    <citation type="submission" date="2023-11" db="EMBL/GenBank/DDBJ databases">
        <title>Plant-associative lifestyle of Vibrio porteresiae and its evolutionary dynamics.</title>
        <authorList>
            <person name="Rameshkumar N."/>
            <person name="Kirti K."/>
        </authorList>
    </citation>
    <scope>NUCLEOTIDE SEQUENCE [LARGE SCALE GENOMIC DNA]</scope>
    <source>
        <strain evidence="12 15">MSSRF38</strain>
    </source>
</reference>
<evidence type="ECO:0000256" key="4">
    <source>
        <dbReference type="ARBA" id="ARBA00022485"/>
    </source>
</evidence>
<evidence type="ECO:0000256" key="3">
    <source>
        <dbReference type="ARBA" id="ARBA00008747"/>
    </source>
</evidence>
<dbReference type="Gene3D" id="3.40.50.740">
    <property type="match status" value="1"/>
</dbReference>
<proteinExistence type="inferred from homology"/>
<dbReference type="Pfam" id="PF04324">
    <property type="entry name" value="Fer2_BFD"/>
    <property type="match status" value="1"/>
</dbReference>
<dbReference type="Pfam" id="PF00384">
    <property type="entry name" value="Molybdopterin"/>
    <property type="match status" value="1"/>
</dbReference>
<dbReference type="Gene3D" id="2.40.40.20">
    <property type="match status" value="1"/>
</dbReference>
<keyword evidence="15" id="KW-1185">Reference proteome</keyword>
<keyword evidence="10" id="KW-0534">Nitrate assimilation</keyword>
<reference evidence="13 14" key="1">
    <citation type="submission" date="2017-05" db="EMBL/GenBank/DDBJ databases">
        <authorList>
            <person name="Song R."/>
            <person name="Chenine A.L."/>
            <person name="Ruprecht R.M."/>
        </authorList>
    </citation>
    <scope>NUCLEOTIDE SEQUENCE [LARGE SCALE GENOMIC DNA]</scope>
    <source>
        <strain evidence="13 14">CECT 7927</strain>
    </source>
</reference>
<comment type="similarity">
    <text evidence="3">Belongs to the prokaryotic molybdopterin-containing oxidoreductase family. NasA/NapA/NarB subfamily.</text>
</comment>
<feature type="domain" description="4Fe-4S Mo/W bis-MGD-type" evidence="11">
    <location>
        <begin position="3"/>
        <end position="53"/>
    </location>
</feature>
<dbReference type="PANTHER" id="PTHR43105">
    <property type="entry name" value="RESPIRATORY NITRATE REDUCTASE"/>
    <property type="match status" value="1"/>
</dbReference>
<dbReference type="InterPro" id="IPR006656">
    <property type="entry name" value="Mopterin_OxRdtase"/>
</dbReference>
<evidence type="ECO:0000313" key="12">
    <source>
        <dbReference type="EMBL" id="MDW6004348.1"/>
    </source>
</evidence>
<evidence type="ECO:0000256" key="8">
    <source>
        <dbReference type="ARBA" id="ARBA00023004"/>
    </source>
</evidence>
<dbReference type="SUPFAM" id="SSF50692">
    <property type="entry name" value="ADC-like"/>
    <property type="match status" value="1"/>
</dbReference>
<keyword evidence="8" id="KW-0408">Iron</keyword>
<gene>
    <name evidence="13" type="primary">nasA</name>
    <name evidence="12" type="ORF">SBX37_15940</name>
    <name evidence="13" type="ORF">VIM7927_00066</name>
</gene>
<dbReference type="Proteomes" id="UP001283366">
    <property type="component" value="Unassembled WGS sequence"/>
</dbReference>
<evidence type="ECO:0000256" key="10">
    <source>
        <dbReference type="ARBA" id="ARBA00023063"/>
    </source>
</evidence>
<dbReference type="InterPro" id="IPR006963">
    <property type="entry name" value="Mopterin_OxRdtase_4Fe-4S_dom"/>
</dbReference>
<dbReference type="GO" id="GO:0016020">
    <property type="term" value="C:membrane"/>
    <property type="evidence" value="ECO:0007669"/>
    <property type="project" value="TreeGrafter"/>
</dbReference>
<dbReference type="GO" id="GO:0046872">
    <property type="term" value="F:metal ion binding"/>
    <property type="evidence" value="ECO:0007669"/>
    <property type="project" value="UniProtKB-KW"/>
</dbReference>
<dbReference type="InterPro" id="IPR041854">
    <property type="entry name" value="BFD-like_2Fe2S-bd_dom_sf"/>
</dbReference>
<dbReference type="SMART" id="SM00926">
    <property type="entry name" value="Molybdop_Fe4S4"/>
    <property type="match status" value="1"/>
</dbReference>
<keyword evidence="4" id="KW-0004">4Fe-4S</keyword>
<dbReference type="AlphaFoldDB" id="A0A1Y6IS10"/>
<dbReference type="CDD" id="cd02791">
    <property type="entry name" value="MopB_CT_Nitrate-R-NapA-like"/>
    <property type="match status" value="1"/>
</dbReference>
<evidence type="ECO:0000256" key="2">
    <source>
        <dbReference type="ARBA" id="ARBA00001966"/>
    </source>
</evidence>
<dbReference type="EC" id="1.7.99.4" evidence="13"/>
<sequence>MQKEGIQSTCPYCGVGCGVLTQGQQIIGDPNHPANCGALCVKGSALQESLVTPARLLYPKMGKSEISWQQATHEIATRIHTSVQHYGPDSVAMYVSGQLLTEDYYVANKLMKGYVGSANIDTNSRLCMSSAVAAHVRAFGEDVVPVNYEDIDDADLLVLVGANSAWTHPVLFRRIQQAKQRNPDLKMIVIDPRKTVTAEQADLHIPLANDGDVLLFNGLCRYLLDRQLTDASFVRQHTQGLDALCAELSHHRYQPEQVAGALNIPQSVVDKFYQWFAESTHVMTLFCQGINQSQSGVDKGNAIINTHLLSGKICRPGCGPFSLTGQPNAMGGREVGGLANQLAVHRGFDDESIARVQQFWNSPVIATQPGLKAVELFRAVARGDIKVLWIMATNPLVSMPDSDFIRQALKQCEFVIVSDMTSGTDTAADADLLLPAAGWGEKQGMVTNSERCLSRQRRFLNTPGEVRPDWWAVSQVGQQLCELMDVSNGFDFLSENDIFREYAALTEINRGTRYQLELSALAALSDAELEQWQPTRWPLDRSHPYQNRHFSTEDGRANLVVTPAPDIQPSSGWWLNTGRQRDQWHTMTRTGHVAKLAAGELEPTLYMNSGSAKALGLQEHTMARLSMSGEAWIWGKVAIDEGLQPRQLFMSMHWAGDYGGASQVNRVVRADYDPLSGQPAFKSGSVMIQPAPVTHYGLTVGHAHSMPVCEYLSMQREKKATVWRFATSERLCKTVPDVKSGERVLTLDQEQGWMKVALSQSAQSNILQVRGITLISTQPIIQDYLSYVALIDQPLDLAKLLALSHSSVSRTVCSCFRVTEQQIQQQLQNQKTLSLEALQDHLKCGTNCGSCLPEVNKLIASHQQSIDVVTVE</sequence>
<dbReference type="InterPro" id="IPR009010">
    <property type="entry name" value="Asp_de-COase-like_dom_sf"/>
</dbReference>
<keyword evidence="5" id="KW-0500">Molybdenum</keyword>
<protein>
    <submittedName>
        <fullName evidence="13">Nitrate reductase</fullName>
        <ecNumber evidence="13">1.7.99.4</ecNumber>
    </submittedName>
</protein>
<evidence type="ECO:0000313" key="14">
    <source>
        <dbReference type="Proteomes" id="UP000196125"/>
    </source>
</evidence>
<dbReference type="OrthoDB" id="9810782at2"/>
<evidence type="ECO:0000256" key="5">
    <source>
        <dbReference type="ARBA" id="ARBA00022505"/>
    </source>
</evidence>
<dbReference type="GO" id="GO:0045333">
    <property type="term" value="P:cellular respiration"/>
    <property type="evidence" value="ECO:0007669"/>
    <property type="project" value="UniProtKB-ARBA"/>
</dbReference>
<dbReference type="Gene3D" id="3.40.228.10">
    <property type="entry name" value="Dimethylsulfoxide Reductase, domain 2"/>
    <property type="match status" value="1"/>
</dbReference>
<dbReference type="Gene3D" id="1.10.10.1100">
    <property type="entry name" value="BFD-like [2Fe-2S]-binding domain"/>
    <property type="match status" value="1"/>
</dbReference>
<dbReference type="SUPFAM" id="SSF53706">
    <property type="entry name" value="Formate dehydrogenase/DMSO reductase, domains 1-3"/>
    <property type="match status" value="1"/>
</dbReference>
<organism evidence="13 14">
    <name type="scientific">Vibrio mangrovi</name>
    <dbReference type="NCBI Taxonomy" id="474394"/>
    <lineage>
        <taxon>Bacteria</taxon>
        <taxon>Pseudomonadati</taxon>
        <taxon>Pseudomonadota</taxon>
        <taxon>Gammaproteobacteria</taxon>
        <taxon>Vibrionales</taxon>
        <taxon>Vibrionaceae</taxon>
        <taxon>Vibrio</taxon>
    </lineage>
</organism>
<evidence type="ECO:0000256" key="6">
    <source>
        <dbReference type="ARBA" id="ARBA00022723"/>
    </source>
</evidence>
<comment type="cofactor">
    <cofactor evidence="1">
        <name>Mo-bis(molybdopterin guanine dinucleotide)</name>
        <dbReference type="ChEBI" id="CHEBI:60539"/>
    </cofactor>
</comment>
<dbReference type="InterPro" id="IPR050123">
    <property type="entry name" value="Prok_molybdopt-oxidoreductase"/>
</dbReference>
<dbReference type="GO" id="GO:0043546">
    <property type="term" value="F:molybdopterin cofactor binding"/>
    <property type="evidence" value="ECO:0007669"/>
    <property type="project" value="InterPro"/>
</dbReference>
<evidence type="ECO:0000256" key="7">
    <source>
        <dbReference type="ARBA" id="ARBA00023002"/>
    </source>
</evidence>
<keyword evidence="7 13" id="KW-0560">Oxidoreductase</keyword>
<dbReference type="InterPro" id="IPR007419">
    <property type="entry name" value="BFD-like_2Fe2S-bd_dom"/>
</dbReference>
<dbReference type="Proteomes" id="UP000196125">
    <property type="component" value="Unassembled WGS sequence"/>
</dbReference>
<dbReference type="RefSeq" id="WP_087478944.1">
    <property type="nucleotide sequence ID" value="NZ_AP024883.1"/>
</dbReference>
<evidence type="ECO:0000313" key="15">
    <source>
        <dbReference type="Proteomes" id="UP001283366"/>
    </source>
</evidence>